<evidence type="ECO:0000256" key="1">
    <source>
        <dbReference type="HAMAP-Rule" id="MF_00095"/>
    </source>
</evidence>
<dbReference type="GO" id="GO:0003677">
    <property type="term" value="F:DNA binding"/>
    <property type="evidence" value="ECO:0007669"/>
    <property type="project" value="InterPro"/>
</dbReference>
<dbReference type="InterPro" id="IPR040452">
    <property type="entry name" value="SfsA_C"/>
</dbReference>
<reference evidence="5" key="1">
    <citation type="submission" date="2018-11" db="EMBL/GenBank/DDBJ databases">
        <title>Genome sequencing of a novel mesophilic and cellulolytic organism within the genus Hungateiclostridium.</title>
        <authorList>
            <person name="Rettenmaier R."/>
            <person name="Liebl W."/>
            <person name="Zverlov V."/>
        </authorList>
    </citation>
    <scope>NUCLEOTIDE SEQUENCE [LARGE SCALE GENOMIC DNA]</scope>
    <source>
        <strain evidence="5">N2K1</strain>
    </source>
</reference>
<dbReference type="CDD" id="cd22359">
    <property type="entry name" value="SfsA-like_bacterial"/>
    <property type="match status" value="1"/>
</dbReference>
<name>A0A4Q0I1V2_9FIRM</name>
<dbReference type="NCBIfam" id="TIGR00230">
    <property type="entry name" value="sfsA"/>
    <property type="match status" value="1"/>
</dbReference>
<evidence type="ECO:0000259" key="3">
    <source>
        <dbReference type="Pfam" id="PF17746"/>
    </source>
</evidence>
<proteinExistence type="inferred from homology"/>
<evidence type="ECO:0000259" key="2">
    <source>
        <dbReference type="Pfam" id="PF03749"/>
    </source>
</evidence>
<comment type="similarity">
    <text evidence="1">Belongs to the SfsA family.</text>
</comment>
<feature type="domain" description="SfsA N-terminal OB" evidence="3">
    <location>
        <begin position="13"/>
        <end position="78"/>
    </location>
</feature>
<feature type="domain" description="Sugar fermentation stimulation protein C-terminal" evidence="2">
    <location>
        <begin position="83"/>
        <end position="218"/>
    </location>
</feature>
<dbReference type="Gene3D" id="2.40.50.580">
    <property type="match status" value="1"/>
</dbReference>
<dbReference type="InterPro" id="IPR005224">
    <property type="entry name" value="SfsA"/>
</dbReference>
<dbReference type="RefSeq" id="WP_069195970.1">
    <property type="nucleotide sequence ID" value="NZ_RLII01000023.1"/>
</dbReference>
<evidence type="ECO:0000313" key="4">
    <source>
        <dbReference type="EMBL" id="RXE58153.1"/>
    </source>
</evidence>
<gene>
    <name evidence="1 4" type="primary">sfsA</name>
    <name evidence="4" type="ORF">EFD62_13730</name>
</gene>
<dbReference type="EMBL" id="RLII01000023">
    <property type="protein sequence ID" value="RXE58153.1"/>
    <property type="molecule type" value="Genomic_DNA"/>
</dbReference>
<comment type="caution">
    <text evidence="4">The sequence shown here is derived from an EMBL/GenBank/DDBJ whole genome shotgun (WGS) entry which is preliminary data.</text>
</comment>
<protein>
    <recommendedName>
        <fullName evidence="1">Sugar fermentation stimulation protein homolog</fullName>
    </recommendedName>
</protein>
<keyword evidence="5" id="KW-1185">Reference proteome</keyword>
<evidence type="ECO:0000313" key="5">
    <source>
        <dbReference type="Proteomes" id="UP000289166"/>
    </source>
</evidence>
<accession>A0A4Q0I1V2</accession>
<dbReference type="HAMAP" id="MF_00095">
    <property type="entry name" value="SfsA"/>
    <property type="match status" value="1"/>
</dbReference>
<dbReference type="PANTHER" id="PTHR30545:SF2">
    <property type="entry name" value="SUGAR FERMENTATION STIMULATION PROTEIN A"/>
    <property type="match status" value="1"/>
</dbReference>
<dbReference type="Gene3D" id="3.40.1350.60">
    <property type="match status" value="1"/>
</dbReference>
<dbReference type="Pfam" id="PF03749">
    <property type="entry name" value="SfsA"/>
    <property type="match status" value="1"/>
</dbReference>
<sequence length="237" mass="27084">MRIEGELVEARFIKRLNRFVAVVEVDGMQELAHVPNTGRLKELLEEGAVVMVRKYDRTDRKTRFGLILARKNGIWVSIDSANAPNRIMHEALVQGRFDKFRGYSEIRREVTVLNSRFDFGLFSEDKEYYIEVKGVTLVEDRQGFFPDAPTQRGTRHLEELAKIRLGGKGAGVAFVVQREDADVVRPNDRTDKDFANALKVAAEAGVDLMAYVCKVDADQRRMDIIREIPVILENDRD</sequence>
<dbReference type="PANTHER" id="PTHR30545">
    <property type="entry name" value="SUGAR FERMENTATION STIMULATION PROTEIN A"/>
    <property type="match status" value="1"/>
</dbReference>
<organism evidence="4 5">
    <name type="scientific">Acetivibrio mesophilus</name>
    <dbReference type="NCBI Taxonomy" id="2487273"/>
    <lineage>
        <taxon>Bacteria</taxon>
        <taxon>Bacillati</taxon>
        <taxon>Bacillota</taxon>
        <taxon>Clostridia</taxon>
        <taxon>Eubacteriales</taxon>
        <taxon>Oscillospiraceae</taxon>
        <taxon>Acetivibrio</taxon>
    </lineage>
</organism>
<dbReference type="Proteomes" id="UP000289166">
    <property type="component" value="Unassembled WGS sequence"/>
</dbReference>
<dbReference type="AlphaFoldDB" id="A0A4Q0I1V2"/>
<dbReference type="Pfam" id="PF17746">
    <property type="entry name" value="SfsA_N"/>
    <property type="match status" value="1"/>
</dbReference>
<dbReference type="InterPro" id="IPR041465">
    <property type="entry name" value="SfsA_N"/>
</dbReference>
<dbReference type="OrthoDB" id="9802365at2"/>